<dbReference type="GO" id="GO:0003677">
    <property type="term" value="F:DNA binding"/>
    <property type="evidence" value="ECO:0007669"/>
    <property type="project" value="InterPro"/>
</dbReference>
<dbReference type="AlphaFoldDB" id="D1B1M3"/>
<dbReference type="InterPro" id="IPR011010">
    <property type="entry name" value="DNA_brk_join_enz"/>
</dbReference>
<evidence type="ECO:0000256" key="1">
    <source>
        <dbReference type="ARBA" id="ARBA00023172"/>
    </source>
</evidence>
<evidence type="ECO:0000313" key="3">
    <source>
        <dbReference type="Proteomes" id="UP000002222"/>
    </source>
</evidence>
<organism evidence="2 3">
    <name type="scientific">Sulfurospirillum deleyianum (strain ATCC 51133 / DSM 6946 / 5175)</name>
    <dbReference type="NCBI Taxonomy" id="525898"/>
    <lineage>
        <taxon>Bacteria</taxon>
        <taxon>Pseudomonadati</taxon>
        <taxon>Campylobacterota</taxon>
        <taxon>Epsilonproteobacteria</taxon>
        <taxon>Campylobacterales</taxon>
        <taxon>Sulfurospirillaceae</taxon>
        <taxon>Sulfurospirillum</taxon>
    </lineage>
</organism>
<keyword evidence="3" id="KW-1185">Reference proteome</keyword>
<sequence>MRGSIYFQTGILVSILYTPGLSKIDQKESVFIANSDTLETYRAVWNELGIYCKSMYGLKDLQDLSGEHIQSYMTAKSNQNITEQYFELVSCAIGKLEVALRLLNATYSYQNPKYFEQRDRDYDFSIRKIILTQARDELKVKETSDDPKFCREYDDPKAMIEALDEQKFYIAARIQFESGARFDGVHRIDQYMVVQTRKLFENKLDNIVEYKRIDSTFCQVSQMQGTIIDPFTGNKKGTLFDVEKGGKPGLLYVSEKTYTMLEEYFTRNKVFIVHAHQYRRSLINAAKATNQDYQGTHGFRWNFARNRFEELQIFGNLTYEQALQQVSWEMKHERADITEHYLR</sequence>
<dbReference type="GO" id="GO:0015074">
    <property type="term" value="P:DNA integration"/>
    <property type="evidence" value="ECO:0007669"/>
    <property type="project" value="InterPro"/>
</dbReference>
<reference evidence="2 3" key="2">
    <citation type="journal article" date="2010" name="Stand. Genomic Sci.">
        <title>Complete genome sequence of Sulfurospirillum deleyianum type strain (5175).</title>
        <authorList>
            <person name="Sikorski J."/>
            <person name="Lapidus A."/>
            <person name="Copeland A."/>
            <person name="Glavina Del Rio T."/>
            <person name="Nolan M."/>
            <person name="Lucas S."/>
            <person name="Chen F."/>
            <person name="Tice H."/>
            <person name="Cheng J.F."/>
            <person name="Saunders E."/>
            <person name="Bruce D."/>
            <person name="Goodwin L."/>
            <person name="Pitluck S."/>
            <person name="Ovchinnikova G."/>
            <person name="Pati A."/>
            <person name="Ivanova N."/>
            <person name="Mavromatis K."/>
            <person name="Chen A."/>
            <person name="Palaniappan K."/>
            <person name="Chain P."/>
            <person name="Land M."/>
            <person name="Hauser L."/>
            <person name="Chang Y.J."/>
            <person name="Jeffries C.D."/>
            <person name="Brettin T."/>
            <person name="Detter J.C."/>
            <person name="Han C."/>
            <person name="Rohde M."/>
            <person name="Lang E."/>
            <person name="Spring S."/>
            <person name="Goker M."/>
            <person name="Bristow J."/>
            <person name="Eisen J.A."/>
            <person name="Markowitz V."/>
            <person name="Hugenholtz P."/>
            <person name="Kyrpides N.C."/>
            <person name="Klenk H.P."/>
        </authorList>
    </citation>
    <scope>NUCLEOTIDE SEQUENCE [LARGE SCALE GENOMIC DNA]</scope>
    <source>
        <strain evidence="3">ATCC 51133 / DSM 6946 / 5175</strain>
    </source>
</reference>
<dbReference type="eggNOG" id="COG0582">
    <property type="taxonomic scope" value="Bacteria"/>
</dbReference>
<dbReference type="HOGENOM" id="CLU_862907_0_0_7"/>
<accession>D1B1M3</accession>
<reference evidence="3" key="1">
    <citation type="submission" date="2009-11" db="EMBL/GenBank/DDBJ databases">
        <title>The complete genome of Sulfurospirillum deleyianum DSM 6946.</title>
        <authorList>
            <consortium name="US DOE Joint Genome Institute (JGI-PGF)"/>
            <person name="Lucas S."/>
            <person name="Copeland A."/>
            <person name="Lapidus A."/>
            <person name="Glavina del Rio T."/>
            <person name="Dalin E."/>
            <person name="Tice H."/>
            <person name="Bruce D."/>
            <person name="Goodwin L."/>
            <person name="Pitluck S."/>
            <person name="Kyrpides N."/>
            <person name="Mavromatis K."/>
            <person name="Ivanova N."/>
            <person name="Ovchinnikova G."/>
            <person name="Munk A.C."/>
            <person name="Lu M."/>
            <person name="Brettin T."/>
            <person name="Detter J.C."/>
            <person name="Han C."/>
            <person name="Tapia R."/>
            <person name="Larimer F."/>
            <person name="Land M."/>
            <person name="Hauser L."/>
            <person name="Markowitz V."/>
            <person name="Cheng J.F."/>
            <person name="Hugenholtz P."/>
            <person name="Woyke T."/>
            <person name="Wu D."/>
            <person name="Aumann P."/>
            <person name="Schneider S."/>
            <person name="Lang E."/>
            <person name="Spring S."/>
            <person name="Klenk H.P."/>
            <person name="Eisen J.A."/>
        </authorList>
    </citation>
    <scope>NUCLEOTIDE SEQUENCE [LARGE SCALE GENOMIC DNA]</scope>
    <source>
        <strain evidence="3">ATCC 51133 / DSM 6946 / 5175</strain>
    </source>
</reference>
<dbReference type="OrthoDB" id="5346322at2"/>
<dbReference type="KEGG" id="sdl:Sdel_0964"/>
<dbReference type="InterPro" id="IPR013762">
    <property type="entry name" value="Integrase-like_cat_sf"/>
</dbReference>
<evidence type="ECO:0000313" key="2">
    <source>
        <dbReference type="EMBL" id="ACZ11993.1"/>
    </source>
</evidence>
<keyword evidence="1" id="KW-0233">DNA recombination</keyword>
<dbReference type="SUPFAM" id="SSF56349">
    <property type="entry name" value="DNA breaking-rejoining enzymes"/>
    <property type="match status" value="1"/>
</dbReference>
<gene>
    <name evidence="2" type="ordered locus">Sdel_0964</name>
</gene>
<dbReference type="GO" id="GO:0006310">
    <property type="term" value="P:DNA recombination"/>
    <property type="evidence" value="ECO:0007669"/>
    <property type="project" value="UniProtKB-KW"/>
</dbReference>
<dbReference type="Proteomes" id="UP000002222">
    <property type="component" value="Chromosome"/>
</dbReference>
<proteinExistence type="predicted"/>
<dbReference type="Gene3D" id="1.10.443.10">
    <property type="entry name" value="Intergrase catalytic core"/>
    <property type="match status" value="1"/>
</dbReference>
<dbReference type="EMBL" id="CP001816">
    <property type="protein sequence ID" value="ACZ11993.1"/>
    <property type="molecule type" value="Genomic_DNA"/>
</dbReference>
<dbReference type="RefSeq" id="WP_012856753.1">
    <property type="nucleotide sequence ID" value="NC_013512.1"/>
</dbReference>
<name>D1B1M3_SULD5</name>
<protein>
    <submittedName>
        <fullName evidence="2">Uncharacterized protein</fullName>
    </submittedName>
</protein>
<dbReference type="STRING" id="525898.Sdel_0964"/>